<comment type="similarity">
    <text evidence="10 11">Belongs to the TonB-dependent receptor family.</text>
</comment>
<keyword evidence="2 10" id="KW-0813">Transport</keyword>
<dbReference type="CDD" id="cd01347">
    <property type="entry name" value="ligand_gated_channel"/>
    <property type="match status" value="1"/>
</dbReference>
<dbReference type="InterPro" id="IPR011662">
    <property type="entry name" value="Secretin/TonB_short_N"/>
</dbReference>
<evidence type="ECO:0000256" key="7">
    <source>
        <dbReference type="ARBA" id="ARBA00023077"/>
    </source>
</evidence>
<dbReference type="SUPFAM" id="SSF56935">
    <property type="entry name" value="Porins"/>
    <property type="match status" value="1"/>
</dbReference>
<evidence type="ECO:0000256" key="11">
    <source>
        <dbReference type="RuleBase" id="RU003357"/>
    </source>
</evidence>
<keyword evidence="4" id="KW-0406">Ion transport</keyword>
<dbReference type="GO" id="GO:0030246">
    <property type="term" value="F:carbohydrate binding"/>
    <property type="evidence" value="ECO:0007669"/>
    <property type="project" value="InterPro"/>
</dbReference>
<accession>A0A512RQ23</accession>
<dbReference type="InterPro" id="IPR037066">
    <property type="entry name" value="Plug_dom_sf"/>
</dbReference>
<evidence type="ECO:0000256" key="5">
    <source>
        <dbReference type="ARBA" id="ARBA00022692"/>
    </source>
</evidence>
<dbReference type="Pfam" id="PF07715">
    <property type="entry name" value="Plug"/>
    <property type="match status" value="1"/>
</dbReference>
<evidence type="ECO:0000313" key="16">
    <source>
        <dbReference type="Proteomes" id="UP000321436"/>
    </source>
</evidence>
<evidence type="ECO:0000313" key="15">
    <source>
        <dbReference type="EMBL" id="GEP97798.1"/>
    </source>
</evidence>
<dbReference type="PANTHER" id="PTHR40980">
    <property type="entry name" value="PLUG DOMAIN-CONTAINING PROTEIN"/>
    <property type="match status" value="1"/>
</dbReference>
<dbReference type="InterPro" id="IPR010104">
    <property type="entry name" value="TonB_rcpt_bac"/>
</dbReference>
<evidence type="ECO:0000256" key="3">
    <source>
        <dbReference type="ARBA" id="ARBA00022452"/>
    </source>
</evidence>
<dbReference type="InterPro" id="IPR012910">
    <property type="entry name" value="Plug_dom"/>
</dbReference>
<keyword evidence="5 10" id="KW-0812">Transmembrane</keyword>
<dbReference type="Gene3D" id="2.170.130.10">
    <property type="entry name" value="TonB-dependent receptor, plug domain"/>
    <property type="match status" value="1"/>
</dbReference>
<dbReference type="InterPro" id="IPR039426">
    <property type="entry name" value="TonB-dep_rcpt-like"/>
</dbReference>
<evidence type="ECO:0000259" key="14">
    <source>
        <dbReference type="Pfam" id="PF07715"/>
    </source>
</evidence>
<keyword evidence="7 11" id="KW-0798">TonB box</keyword>
<reference evidence="15 16" key="1">
    <citation type="submission" date="2019-07" db="EMBL/GenBank/DDBJ databases">
        <title>Whole genome shotgun sequence of Chitinophaga cymbidii NBRC 109752.</title>
        <authorList>
            <person name="Hosoyama A."/>
            <person name="Uohara A."/>
            <person name="Ohji S."/>
            <person name="Ichikawa N."/>
        </authorList>
    </citation>
    <scope>NUCLEOTIDE SEQUENCE [LARGE SCALE GENOMIC DNA]</scope>
    <source>
        <strain evidence="15 16">NBRC 109752</strain>
    </source>
</reference>
<proteinExistence type="inferred from homology"/>
<keyword evidence="16" id="KW-1185">Reference proteome</keyword>
<evidence type="ECO:0000259" key="12">
    <source>
        <dbReference type="Pfam" id="PF00593"/>
    </source>
</evidence>
<feature type="domain" description="Secretin/TonB short N-terminal" evidence="13">
    <location>
        <begin position="66"/>
        <end position="111"/>
    </location>
</feature>
<dbReference type="Pfam" id="PF00593">
    <property type="entry name" value="TonB_dep_Rec_b-barrel"/>
    <property type="match status" value="1"/>
</dbReference>
<protein>
    <submittedName>
        <fullName evidence="15">TonB-dependent receptor</fullName>
    </submittedName>
</protein>
<keyword evidence="4" id="KW-0410">Iron transport</keyword>
<evidence type="ECO:0000256" key="4">
    <source>
        <dbReference type="ARBA" id="ARBA00022496"/>
    </source>
</evidence>
<sequence length="1011" mass="114440">MKSNVCYAAARRAGWLLPVFLFCQLAVTAQEKRLSDYKVSLQVQKKTVKEALASLQASTGLVFTYYDEDLRTSAPVSLSMQNASLDEVLQRLLAGNHLSAQLSGNKVYLRPYRREQALKSGVIRGVVCDKSNRQVLPYATIRIKGTSAGATADKDGIYLIPDVKPGRLQLSVGYLGFATLEKEVQLESGQTLDANFELESLTKALHGVTITGIRRGEVKALNSMRNADNIKYVLSQEQMEKFPDNTVSESLQRVPGVAVGYSYGVARDVIIRGLDPTRNAVQMNGNRIPATETQSRTTDLNGVLSNTVESIEIIKTLTPDRDADATGGVINIISKSAQEEKPTLTGKALVGYNGLTNKPNYDLSASYGRKKNKFGYLVSASYFVSTRGQDRVDISWADYELEGASYRKPESITYEAFHIDRKNLGLTLDLNYDAGRHTTLYLRTNYNKYYEFQYSGSIGHSMEEYDAQHHVADMSIYREGRWRDYHRDIFNINLGGKSLIRNWQVDYDVNLNKGLYDQPKYWNAGFSLNGQAAALDLSTPDLPVINYDNDAARDFSNYTTRNYINRHERVDDKDGQATFNALRKINLGSNKSLDIKFGGRYRYKTNERFRNYYNHVLKAGEADFRLSDYNSAYQRKDFLNGFMHLQGFPETEIMEQYFRENGDKFEQDPTYTRQNTDPDSYEGHEDLAAAYLMGTLRLNKLDVVAGVRFERTSFSYKGNEVLLDETGKYISTTKIDHANSFHGFYPSLNIKYKVSSRTNLRAAVTRSLSRPNYYDLVPWKEIERRRERINQGNPALVEERATNYDLMFEHYFTSIGLLSGGVFYKDVRNVLFDYSYEQQGGEFDGYRINTVSNGAKGRIYGIELAWQQQFTFLPGALNGLGIYANYSYIQSRLTVPGIISTRDIAMPSMRPHVGNVSLTYEKYGFSARISSYFFASFLSEVGDEASLDMHEKGRMQLDFSASQQITGRLKAVLNLSNLTRAKRGDYFGSKEYPLNTYVDGLWGSAGLSFRL</sequence>
<keyword evidence="15" id="KW-0675">Receptor</keyword>
<evidence type="ECO:0000256" key="8">
    <source>
        <dbReference type="ARBA" id="ARBA00023136"/>
    </source>
</evidence>
<evidence type="ECO:0000256" key="2">
    <source>
        <dbReference type="ARBA" id="ARBA00022448"/>
    </source>
</evidence>
<name>A0A512RQ23_9BACT</name>
<keyword evidence="9 10" id="KW-0998">Cell outer membrane</keyword>
<feature type="domain" description="TonB-dependent receptor plug" evidence="14">
    <location>
        <begin position="228"/>
        <end position="329"/>
    </location>
</feature>
<dbReference type="PANTHER" id="PTHR40980:SF4">
    <property type="entry name" value="TONB-DEPENDENT RECEPTOR-LIKE BETA-BARREL DOMAIN-CONTAINING PROTEIN"/>
    <property type="match status" value="1"/>
</dbReference>
<dbReference type="InterPro" id="IPR013784">
    <property type="entry name" value="Carb-bd-like_fold"/>
</dbReference>
<dbReference type="InterPro" id="IPR000531">
    <property type="entry name" value="Beta-barrel_TonB"/>
</dbReference>
<dbReference type="GO" id="GO:0009279">
    <property type="term" value="C:cell outer membrane"/>
    <property type="evidence" value="ECO:0007669"/>
    <property type="project" value="UniProtKB-SubCell"/>
</dbReference>
<dbReference type="Proteomes" id="UP000321436">
    <property type="component" value="Unassembled WGS sequence"/>
</dbReference>
<evidence type="ECO:0000256" key="1">
    <source>
        <dbReference type="ARBA" id="ARBA00004571"/>
    </source>
</evidence>
<dbReference type="EMBL" id="BKAU01000005">
    <property type="protein sequence ID" value="GEP97798.1"/>
    <property type="molecule type" value="Genomic_DNA"/>
</dbReference>
<evidence type="ECO:0000259" key="13">
    <source>
        <dbReference type="Pfam" id="PF07660"/>
    </source>
</evidence>
<evidence type="ECO:0000256" key="9">
    <source>
        <dbReference type="ARBA" id="ARBA00023237"/>
    </source>
</evidence>
<dbReference type="RefSeq" id="WP_146865731.1">
    <property type="nucleotide sequence ID" value="NZ_BKAU01000005.1"/>
</dbReference>
<gene>
    <name evidence="15" type="ORF">CCY01nite_40580</name>
</gene>
<dbReference type="SUPFAM" id="SSF49452">
    <property type="entry name" value="Starch-binding domain-like"/>
    <property type="match status" value="1"/>
</dbReference>
<dbReference type="NCBIfam" id="TIGR01782">
    <property type="entry name" value="TonB-Xanth-Caul"/>
    <property type="match status" value="1"/>
</dbReference>
<keyword evidence="3 10" id="KW-1134">Transmembrane beta strand</keyword>
<feature type="domain" description="TonB-dependent receptor-like beta-barrel" evidence="12">
    <location>
        <begin position="536"/>
        <end position="978"/>
    </location>
</feature>
<organism evidence="15 16">
    <name type="scientific">Chitinophaga cymbidii</name>
    <dbReference type="NCBI Taxonomy" id="1096750"/>
    <lineage>
        <taxon>Bacteria</taxon>
        <taxon>Pseudomonadati</taxon>
        <taxon>Bacteroidota</taxon>
        <taxon>Chitinophagia</taxon>
        <taxon>Chitinophagales</taxon>
        <taxon>Chitinophagaceae</taxon>
        <taxon>Chitinophaga</taxon>
    </lineage>
</organism>
<dbReference type="Gene3D" id="2.60.40.1120">
    <property type="entry name" value="Carboxypeptidase-like, regulatory domain"/>
    <property type="match status" value="1"/>
</dbReference>
<dbReference type="OrthoDB" id="8727862at2"/>
<dbReference type="PROSITE" id="PS52016">
    <property type="entry name" value="TONB_DEPENDENT_REC_3"/>
    <property type="match status" value="1"/>
</dbReference>
<dbReference type="Pfam" id="PF07660">
    <property type="entry name" value="STN"/>
    <property type="match status" value="1"/>
</dbReference>
<keyword evidence="6" id="KW-0408">Iron</keyword>
<comment type="subcellular location">
    <subcellularLocation>
        <location evidence="1 10">Cell outer membrane</location>
        <topology evidence="1 10">Multi-pass membrane protein</topology>
    </subcellularLocation>
</comment>
<evidence type="ECO:0000256" key="10">
    <source>
        <dbReference type="PROSITE-ProRule" id="PRU01360"/>
    </source>
</evidence>
<dbReference type="AlphaFoldDB" id="A0A512RQ23"/>
<dbReference type="GO" id="GO:0006826">
    <property type="term" value="P:iron ion transport"/>
    <property type="evidence" value="ECO:0007669"/>
    <property type="project" value="UniProtKB-KW"/>
</dbReference>
<dbReference type="InterPro" id="IPR036942">
    <property type="entry name" value="Beta-barrel_TonB_sf"/>
</dbReference>
<dbReference type="Pfam" id="PF13715">
    <property type="entry name" value="CarbopepD_reg_2"/>
    <property type="match status" value="1"/>
</dbReference>
<keyword evidence="8 10" id="KW-0472">Membrane</keyword>
<dbReference type="Gene3D" id="2.40.170.20">
    <property type="entry name" value="TonB-dependent receptor, beta-barrel domain"/>
    <property type="match status" value="1"/>
</dbReference>
<evidence type="ECO:0000256" key="6">
    <source>
        <dbReference type="ARBA" id="ARBA00023004"/>
    </source>
</evidence>
<comment type="caution">
    <text evidence="15">The sequence shown here is derived from an EMBL/GenBank/DDBJ whole genome shotgun (WGS) entry which is preliminary data.</text>
</comment>
<dbReference type="Gene3D" id="3.55.50.30">
    <property type="match status" value="1"/>
</dbReference>